<proteinExistence type="predicted"/>
<dbReference type="Proteomes" id="UP000005446">
    <property type="component" value="Unassembled WGS sequence"/>
</dbReference>
<name>H0ESD7_GLAL7</name>
<dbReference type="AlphaFoldDB" id="H0ESD7"/>
<organism evidence="2 3">
    <name type="scientific">Glarea lozoyensis (strain ATCC 74030 / MF5533)</name>
    <dbReference type="NCBI Taxonomy" id="1104152"/>
    <lineage>
        <taxon>Eukaryota</taxon>
        <taxon>Fungi</taxon>
        <taxon>Dikarya</taxon>
        <taxon>Ascomycota</taxon>
        <taxon>Pezizomycotina</taxon>
        <taxon>Leotiomycetes</taxon>
        <taxon>Helotiales</taxon>
        <taxon>Helotiaceae</taxon>
        <taxon>Glarea</taxon>
    </lineage>
</organism>
<accession>H0ESD7</accession>
<feature type="region of interest" description="Disordered" evidence="1">
    <location>
        <begin position="132"/>
        <end position="153"/>
    </location>
</feature>
<dbReference type="InParanoid" id="H0ESD7"/>
<dbReference type="EMBL" id="AGUE01000144">
    <property type="protein sequence ID" value="EHK98532.1"/>
    <property type="molecule type" value="Genomic_DNA"/>
</dbReference>
<keyword evidence="3" id="KW-1185">Reference proteome</keyword>
<sequence length="153" mass="17261">MNPSNVVLQARRKGAFRANRGSLERYLATGLDIRWNSAVERVEKVANGGWVLHFEDGKTVENEKPTVMPCVVYSGKRQISREVFDASLAQNLAGNTLMEYSFGQTVLQFSVDEMNQDQVSVRWTFVRDAKKTDDPLFKPDRSFEAATETPPDS</sequence>
<evidence type="ECO:0000256" key="1">
    <source>
        <dbReference type="SAM" id="MobiDB-lite"/>
    </source>
</evidence>
<protein>
    <submittedName>
        <fullName evidence="2">Uncharacterized protein</fullName>
    </submittedName>
</protein>
<evidence type="ECO:0000313" key="2">
    <source>
        <dbReference type="EMBL" id="EHK98532.1"/>
    </source>
</evidence>
<gene>
    <name evidence="2" type="ORF">M7I_5616</name>
</gene>
<reference evidence="2 3" key="1">
    <citation type="journal article" date="2012" name="Eukaryot. Cell">
        <title>Genome sequence of the fungus Glarea lozoyensis: the first genome sequence of a species from the Helotiaceae family.</title>
        <authorList>
            <person name="Youssar L."/>
            <person name="Gruening B.A."/>
            <person name="Erxleben A."/>
            <person name="Guenther S."/>
            <person name="Huettel W."/>
        </authorList>
    </citation>
    <scope>NUCLEOTIDE SEQUENCE [LARGE SCALE GENOMIC DNA]</scope>
    <source>
        <strain evidence="3">ATCC 74030 / MF5533</strain>
    </source>
</reference>
<dbReference type="SUPFAM" id="SSF51905">
    <property type="entry name" value="FAD/NAD(P)-binding domain"/>
    <property type="match status" value="1"/>
</dbReference>
<dbReference type="Gene3D" id="3.50.50.60">
    <property type="entry name" value="FAD/NAD(P)-binding domain"/>
    <property type="match status" value="1"/>
</dbReference>
<feature type="compositionally biased region" description="Basic and acidic residues" evidence="1">
    <location>
        <begin position="132"/>
        <end position="143"/>
    </location>
</feature>
<evidence type="ECO:0000313" key="3">
    <source>
        <dbReference type="Proteomes" id="UP000005446"/>
    </source>
</evidence>
<comment type="caution">
    <text evidence="2">The sequence shown here is derived from an EMBL/GenBank/DDBJ whole genome shotgun (WGS) entry which is preliminary data.</text>
</comment>
<dbReference type="InterPro" id="IPR036188">
    <property type="entry name" value="FAD/NAD-bd_sf"/>
</dbReference>
<dbReference type="HOGENOM" id="CLU_1713457_0_0_1"/>
<dbReference type="OrthoDB" id="47494at2759"/>